<dbReference type="PANTHER" id="PTHR43861:SF1">
    <property type="entry name" value="TRANS-ACONITATE 2-METHYLTRANSFERASE"/>
    <property type="match status" value="1"/>
</dbReference>
<name>A0A0D2C3Q3_9EURO</name>
<evidence type="ECO:0000313" key="2">
    <source>
        <dbReference type="EMBL" id="KIW18274.1"/>
    </source>
</evidence>
<dbReference type="CDD" id="cd02440">
    <property type="entry name" value="AdoMet_MTases"/>
    <property type="match status" value="1"/>
</dbReference>
<dbReference type="GO" id="GO:0008757">
    <property type="term" value="F:S-adenosylmethionine-dependent methyltransferase activity"/>
    <property type="evidence" value="ECO:0007669"/>
    <property type="project" value="InterPro"/>
</dbReference>
<dbReference type="STRING" id="91928.A0A0D2C3Q3"/>
<feature type="domain" description="Methyltransferase type 11" evidence="1">
    <location>
        <begin position="47"/>
        <end position="141"/>
    </location>
</feature>
<dbReference type="SUPFAM" id="SSF53335">
    <property type="entry name" value="S-adenosyl-L-methionine-dependent methyltransferases"/>
    <property type="match status" value="1"/>
</dbReference>
<dbReference type="Pfam" id="PF08241">
    <property type="entry name" value="Methyltransf_11"/>
    <property type="match status" value="1"/>
</dbReference>
<dbReference type="VEuPathDB" id="FungiDB:PV08_02562"/>
<dbReference type="HOGENOM" id="CLU_049749_4_0_1"/>
<protein>
    <recommendedName>
        <fullName evidence="1">Methyltransferase type 11 domain-containing protein</fullName>
    </recommendedName>
</protein>
<dbReference type="Proteomes" id="UP000053328">
    <property type="component" value="Unassembled WGS sequence"/>
</dbReference>
<reference evidence="2 3" key="1">
    <citation type="submission" date="2015-01" db="EMBL/GenBank/DDBJ databases">
        <title>The Genome Sequence of Exophiala spinifera CBS89968.</title>
        <authorList>
            <consortium name="The Broad Institute Genomics Platform"/>
            <person name="Cuomo C."/>
            <person name="de Hoog S."/>
            <person name="Gorbushina A."/>
            <person name="Stielow B."/>
            <person name="Teixiera M."/>
            <person name="Abouelleil A."/>
            <person name="Chapman S.B."/>
            <person name="Priest M."/>
            <person name="Young S.K."/>
            <person name="Wortman J."/>
            <person name="Nusbaum C."/>
            <person name="Birren B."/>
        </authorList>
    </citation>
    <scope>NUCLEOTIDE SEQUENCE [LARGE SCALE GENOMIC DNA]</scope>
    <source>
        <strain evidence="2 3">CBS 89968</strain>
    </source>
</reference>
<gene>
    <name evidence="2" type="ORF">PV08_02562</name>
</gene>
<dbReference type="GeneID" id="27329645"/>
<dbReference type="OrthoDB" id="66144at2759"/>
<dbReference type="InterPro" id="IPR013216">
    <property type="entry name" value="Methyltransf_11"/>
</dbReference>
<dbReference type="InterPro" id="IPR029063">
    <property type="entry name" value="SAM-dependent_MTases_sf"/>
</dbReference>
<dbReference type="AlphaFoldDB" id="A0A0D2C3Q3"/>
<dbReference type="Gene3D" id="3.40.50.150">
    <property type="entry name" value="Vaccinia Virus protein VP39"/>
    <property type="match status" value="1"/>
</dbReference>
<accession>A0A0D2C3Q3</accession>
<sequence length="243" mass="27598">MPQNVYDNPEFFQRYRDLRQNDTGLNGALEVPAFQKLLPSLVGLQILDLGCGFGEFARYGRSQGAAYVEAIDVSEKMVAEARSLTADDKINFMCRSIESHSPEIETFDLVTSSMALHYISDYKAVVQTVWRCLVQGGMFVFSVEHPSCTANPVGWIRDEDGTALHWPLDRYQSEGERRTSWFIEGVTKYHRTVETYVNTLIEQGFQLTHLGEPKPLDGHVSRRPWLLETLKRPPVLLLAAKKT</sequence>
<evidence type="ECO:0000259" key="1">
    <source>
        <dbReference type="Pfam" id="PF08241"/>
    </source>
</evidence>
<proteinExistence type="predicted"/>
<evidence type="ECO:0000313" key="3">
    <source>
        <dbReference type="Proteomes" id="UP000053328"/>
    </source>
</evidence>
<dbReference type="PANTHER" id="PTHR43861">
    <property type="entry name" value="TRANS-ACONITATE 2-METHYLTRANSFERASE-RELATED"/>
    <property type="match status" value="1"/>
</dbReference>
<keyword evidence="3" id="KW-1185">Reference proteome</keyword>
<dbReference type="RefSeq" id="XP_016238490.1">
    <property type="nucleotide sequence ID" value="XM_016376920.1"/>
</dbReference>
<dbReference type="EMBL" id="KN847493">
    <property type="protein sequence ID" value="KIW18274.1"/>
    <property type="molecule type" value="Genomic_DNA"/>
</dbReference>
<organism evidence="2 3">
    <name type="scientific">Exophiala spinifera</name>
    <dbReference type="NCBI Taxonomy" id="91928"/>
    <lineage>
        <taxon>Eukaryota</taxon>
        <taxon>Fungi</taxon>
        <taxon>Dikarya</taxon>
        <taxon>Ascomycota</taxon>
        <taxon>Pezizomycotina</taxon>
        <taxon>Eurotiomycetes</taxon>
        <taxon>Chaetothyriomycetidae</taxon>
        <taxon>Chaetothyriales</taxon>
        <taxon>Herpotrichiellaceae</taxon>
        <taxon>Exophiala</taxon>
    </lineage>
</organism>